<dbReference type="RefSeq" id="WP_071654867.1">
    <property type="nucleotide sequence ID" value="NZ_MLCF01000006.1"/>
</dbReference>
<protein>
    <submittedName>
        <fullName evidence="1">Uncharacterized protein</fullName>
    </submittedName>
</protein>
<dbReference type="Proteomes" id="UP000243342">
    <property type="component" value="Unassembled WGS sequence"/>
</dbReference>
<evidence type="ECO:0000313" key="1">
    <source>
        <dbReference type="EMBL" id="OIV39131.1"/>
    </source>
</evidence>
<dbReference type="OrthoDB" id="3852365at2"/>
<proteinExistence type="predicted"/>
<reference evidence="1 2" key="1">
    <citation type="submission" date="2016-10" db="EMBL/GenBank/DDBJ databases">
        <title>Genome sequence of Streptomyces gilvigriseus MUSC 26.</title>
        <authorList>
            <person name="Lee L.-H."/>
            <person name="Ser H.-L."/>
        </authorList>
    </citation>
    <scope>NUCLEOTIDE SEQUENCE [LARGE SCALE GENOMIC DNA]</scope>
    <source>
        <strain evidence="1 2">MUSC 26</strain>
    </source>
</reference>
<evidence type="ECO:0000313" key="2">
    <source>
        <dbReference type="Proteomes" id="UP000243342"/>
    </source>
</evidence>
<comment type="caution">
    <text evidence="1">The sequence shown here is derived from an EMBL/GenBank/DDBJ whole genome shotgun (WGS) entry which is preliminary data.</text>
</comment>
<dbReference type="AlphaFoldDB" id="A0A1J7BKB8"/>
<keyword evidence="2" id="KW-1185">Reference proteome</keyword>
<accession>A0A1J7BKB8</accession>
<sequence>MHPTEARAETGTPTEPAWRSVELSFLAAAETADLSENWAWKARDAGLLHAPCGAEDVIALRVYALVVQFPWPGQRRGRNVSQKLELWQTVVVEMAREAVFDPRTTVDTVLWVEPGGGTLVTSPGDRAAHELDRLTGRTAVRLPVGLWVAQLPDAIRAATSKPRRPGRRPAA</sequence>
<gene>
    <name evidence="1" type="ORF">BIV57_02025</name>
</gene>
<organism evidence="1 2">
    <name type="scientific">Mangrovactinospora gilvigrisea</name>
    <dbReference type="NCBI Taxonomy" id="1428644"/>
    <lineage>
        <taxon>Bacteria</taxon>
        <taxon>Bacillati</taxon>
        <taxon>Actinomycetota</taxon>
        <taxon>Actinomycetes</taxon>
        <taxon>Kitasatosporales</taxon>
        <taxon>Streptomycetaceae</taxon>
        <taxon>Mangrovactinospora</taxon>
    </lineage>
</organism>
<name>A0A1J7BKB8_9ACTN</name>
<dbReference type="EMBL" id="MLCF01000006">
    <property type="protein sequence ID" value="OIV39131.1"/>
    <property type="molecule type" value="Genomic_DNA"/>
</dbReference>